<dbReference type="SMART" id="SM00304">
    <property type="entry name" value="HAMP"/>
    <property type="match status" value="1"/>
</dbReference>
<evidence type="ECO:0000256" key="5">
    <source>
        <dbReference type="ARBA" id="ARBA00022777"/>
    </source>
</evidence>
<dbReference type="GO" id="GO:0005886">
    <property type="term" value="C:plasma membrane"/>
    <property type="evidence" value="ECO:0007669"/>
    <property type="project" value="UniProtKB-SubCell"/>
</dbReference>
<dbReference type="SMART" id="SM00387">
    <property type="entry name" value="HATPase_c"/>
    <property type="match status" value="1"/>
</dbReference>
<sequence>MKRIIAGFNDLKLRNKIVLAYILFLLLPIVIVGSYAVREYRDSTLDKAIEQTENSVERVKARMNETLYTANDLSARLLIDSDLEEIATKRFASPSEVLDAYWEYDTIKLYLTFNPEVSKIQLEVDNPTLLNNGEFLPLSFNTKQSYWYKDAMNNKGLIGWYYLPDEAEKSESMLSLVRSVFFRENQSYGLLTININSDYLNTVLNQEDSETIVLDPTGIAVASNRPNIVGKRLEDSLYGATLSDREPGTYELTVNGVRSKVVIDQILPDNSFSYLKIISIFAVDSIMKDANQITRIGALVIVLFAVLSILIIYLICTVVTNRLRKFSRQISKVSIGNFNAAELKVGANDEIGQITRQFNQMVSNIKELMEELKESHQHSNELERKQGEIKLRMLANQINPHFLYNALESIRMKAHIRGEKDIARTVKTLGKLLRKSLEITGSKISLNEEIEMVRCYLEIQKFRHEDRLNYELEIAPEAEGVKLLPLLIQPLVENSVIHGLEQKVEGGWVKVRAELSRGGLDVVVEDNGVGIPAGKLKAIRRTLAEQESTRIGLHNVQQRLLLTYGQVSGLRIESEQQEGTRIAFWIPLEE</sequence>
<feature type="transmembrane region" description="Helical" evidence="7">
    <location>
        <begin position="18"/>
        <end position="37"/>
    </location>
</feature>
<gene>
    <name evidence="9" type="ORF">H7B67_17975</name>
</gene>
<dbReference type="GO" id="GO:0000155">
    <property type="term" value="F:phosphorelay sensor kinase activity"/>
    <property type="evidence" value="ECO:0007669"/>
    <property type="project" value="InterPro"/>
</dbReference>
<keyword evidence="10" id="KW-1185">Reference proteome</keyword>
<protein>
    <submittedName>
        <fullName evidence="9">Sensor histidine kinase</fullName>
    </submittedName>
</protein>
<dbReference type="Gene3D" id="6.10.340.10">
    <property type="match status" value="1"/>
</dbReference>
<dbReference type="InterPro" id="IPR050640">
    <property type="entry name" value="Bact_2-comp_sensor_kinase"/>
</dbReference>
<comment type="subcellular location">
    <subcellularLocation>
        <location evidence="1">Cell membrane</location>
        <topology evidence="1">Multi-pass membrane protein</topology>
    </subcellularLocation>
</comment>
<dbReference type="Gene3D" id="3.30.565.10">
    <property type="entry name" value="Histidine kinase-like ATPase, C-terminal domain"/>
    <property type="match status" value="1"/>
</dbReference>
<dbReference type="PROSITE" id="PS50885">
    <property type="entry name" value="HAMP"/>
    <property type="match status" value="1"/>
</dbReference>
<feature type="domain" description="HAMP" evidence="8">
    <location>
        <begin position="317"/>
        <end position="370"/>
    </location>
</feature>
<evidence type="ECO:0000256" key="3">
    <source>
        <dbReference type="ARBA" id="ARBA00022553"/>
    </source>
</evidence>
<dbReference type="InterPro" id="IPR010559">
    <property type="entry name" value="Sig_transdc_His_kin_internal"/>
</dbReference>
<keyword evidence="4" id="KW-0808">Transferase</keyword>
<dbReference type="Proteomes" id="UP000535838">
    <property type="component" value="Unassembled WGS sequence"/>
</dbReference>
<comment type="caution">
    <text evidence="9">The sequence shown here is derived from an EMBL/GenBank/DDBJ whole genome shotgun (WGS) entry which is preliminary data.</text>
</comment>
<accession>A0A841T4F5</accession>
<dbReference type="Pfam" id="PF06580">
    <property type="entry name" value="His_kinase"/>
    <property type="match status" value="1"/>
</dbReference>
<keyword evidence="3" id="KW-0597">Phosphoprotein</keyword>
<evidence type="ECO:0000313" key="9">
    <source>
        <dbReference type="EMBL" id="MBB6636011.1"/>
    </source>
</evidence>
<keyword evidence="7" id="KW-1133">Transmembrane helix</keyword>
<evidence type="ECO:0000259" key="8">
    <source>
        <dbReference type="PROSITE" id="PS50885"/>
    </source>
</evidence>
<organism evidence="9 10">
    <name type="scientific">Cohnella thailandensis</name>
    <dbReference type="NCBI Taxonomy" id="557557"/>
    <lineage>
        <taxon>Bacteria</taxon>
        <taxon>Bacillati</taxon>
        <taxon>Bacillota</taxon>
        <taxon>Bacilli</taxon>
        <taxon>Bacillales</taxon>
        <taxon>Paenibacillaceae</taxon>
        <taxon>Cohnella</taxon>
    </lineage>
</organism>
<dbReference type="RefSeq" id="WP_185121248.1">
    <property type="nucleotide sequence ID" value="NZ_JACJVQ010000016.1"/>
</dbReference>
<dbReference type="Pfam" id="PF00672">
    <property type="entry name" value="HAMP"/>
    <property type="match status" value="1"/>
</dbReference>
<dbReference type="InterPro" id="IPR036890">
    <property type="entry name" value="HATPase_C_sf"/>
</dbReference>
<evidence type="ECO:0000313" key="10">
    <source>
        <dbReference type="Proteomes" id="UP000535838"/>
    </source>
</evidence>
<keyword evidence="7" id="KW-0812">Transmembrane</keyword>
<dbReference type="PANTHER" id="PTHR34220:SF7">
    <property type="entry name" value="SENSOR HISTIDINE KINASE YPDA"/>
    <property type="match status" value="1"/>
</dbReference>
<evidence type="ECO:0000256" key="7">
    <source>
        <dbReference type="SAM" id="Phobius"/>
    </source>
</evidence>
<dbReference type="SUPFAM" id="SSF158472">
    <property type="entry name" value="HAMP domain-like"/>
    <property type="match status" value="1"/>
</dbReference>
<dbReference type="AlphaFoldDB" id="A0A841T4F5"/>
<feature type="transmembrane region" description="Helical" evidence="7">
    <location>
        <begin position="296"/>
        <end position="315"/>
    </location>
</feature>
<proteinExistence type="predicted"/>
<keyword evidence="6 7" id="KW-0472">Membrane</keyword>
<dbReference type="CDD" id="cd06225">
    <property type="entry name" value="HAMP"/>
    <property type="match status" value="1"/>
</dbReference>
<dbReference type="Pfam" id="PF02518">
    <property type="entry name" value="HATPase_c"/>
    <property type="match status" value="1"/>
</dbReference>
<evidence type="ECO:0000256" key="6">
    <source>
        <dbReference type="ARBA" id="ARBA00023136"/>
    </source>
</evidence>
<dbReference type="InterPro" id="IPR003594">
    <property type="entry name" value="HATPase_dom"/>
</dbReference>
<reference evidence="9 10" key="1">
    <citation type="submission" date="2020-08" db="EMBL/GenBank/DDBJ databases">
        <title>Cohnella phylogeny.</title>
        <authorList>
            <person name="Dunlap C."/>
        </authorList>
    </citation>
    <scope>NUCLEOTIDE SEQUENCE [LARGE SCALE GENOMIC DNA]</scope>
    <source>
        <strain evidence="9 10">DSM 25241</strain>
    </source>
</reference>
<evidence type="ECO:0000256" key="2">
    <source>
        <dbReference type="ARBA" id="ARBA00022475"/>
    </source>
</evidence>
<dbReference type="InterPro" id="IPR003660">
    <property type="entry name" value="HAMP_dom"/>
</dbReference>
<dbReference type="PANTHER" id="PTHR34220">
    <property type="entry name" value="SENSOR HISTIDINE KINASE YPDA"/>
    <property type="match status" value="1"/>
</dbReference>
<evidence type="ECO:0000256" key="1">
    <source>
        <dbReference type="ARBA" id="ARBA00004651"/>
    </source>
</evidence>
<keyword evidence="2" id="KW-1003">Cell membrane</keyword>
<evidence type="ECO:0000256" key="4">
    <source>
        <dbReference type="ARBA" id="ARBA00022679"/>
    </source>
</evidence>
<keyword evidence="5 9" id="KW-0418">Kinase</keyword>
<name>A0A841T4F5_9BACL</name>
<dbReference type="SUPFAM" id="SSF55874">
    <property type="entry name" value="ATPase domain of HSP90 chaperone/DNA topoisomerase II/histidine kinase"/>
    <property type="match status" value="1"/>
</dbReference>
<dbReference type="EMBL" id="JACJVQ010000016">
    <property type="protein sequence ID" value="MBB6636011.1"/>
    <property type="molecule type" value="Genomic_DNA"/>
</dbReference>